<dbReference type="Gene3D" id="3.40.1350.10">
    <property type="match status" value="1"/>
</dbReference>
<protein>
    <submittedName>
        <fullName evidence="1">XisH family protein</fullName>
    </submittedName>
</protein>
<organism evidence="1 2">
    <name type="scientific">Sphaerospermopsis aphanizomenoides LEGE 00250</name>
    <dbReference type="NCBI Taxonomy" id="2777972"/>
    <lineage>
        <taxon>Bacteria</taxon>
        <taxon>Bacillati</taxon>
        <taxon>Cyanobacteriota</taxon>
        <taxon>Cyanophyceae</taxon>
        <taxon>Nostocales</taxon>
        <taxon>Aphanizomenonaceae</taxon>
        <taxon>Sphaerospermopsis</taxon>
        <taxon>Sphaerospermopsis aphanizomenoides</taxon>
    </lineage>
</organism>
<sequence>MPKLDLIHNAVKNALIKDGWMITDDPYVIQYRKTTLYADLGAERPIAVERLGEKLVIEVKSFIGASKIQDLKEAIGQYDIYKYLLEETAPERKLYIAVSAIAYKSFFTQDVIQLILGKHQLPLIVVDTEAEEVKQWIN</sequence>
<gene>
    <name evidence="1" type="ORF">IQ227_15335</name>
</gene>
<dbReference type="SUPFAM" id="SSF52980">
    <property type="entry name" value="Restriction endonuclease-like"/>
    <property type="match status" value="1"/>
</dbReference>
<dbReference type="InterPro" id="IPR011335">
    <property type="entry name" value="Restrct_endonuc-II-like"/>
</dbReference>
<reference evidence="1 2" key="1">
    <citation type="submission" date="2020-10" db="EMBL/GenBank/DDBJ databases">
        <authorList>
            <person name="Castelo-Branco R."/>
            <person name="Eusebio N."/>
            <person name="Adriana R."/>
            <person name="Vieira A."/>
            <person name="Brugerolle De Fraissinette N."/>
            <person name="Rezende De Castro R."/>
            <person name="Schneider M.P."/>
            <person name="Vasconcelos V."/>
            <person name="Leao P.N."/>
        </authorList>
    </citation>
    <scope>NUCLEOTIDE SEQUENCE [LARGE SCALE GENOMIC DNA]</scope>
    <source>
        <strain evidence="1 2">LEGE 00250</strain>
    </source>
</reference>
<dbReference type="Proteomes" id="UP000606776">
    <property type="component" value="Unassembled WGS sequence"/>
</dbReference>
<dbReference type="InterPro" id="IPR014919">
    <property type="entry name" value="XisH"/>
</dbReference>
<accession>A0ABR9VFU4</accession>
<evidence type="ECO:0000313" key="1">
    <source>
        <dbReference type="EMBL" id="MBE9237364.1"/>
    </source>
</evidence>
<comment type="caution">
    <text evidence="1">The sequence shown here is derived from an EMBL/GenBank/DDBJ whole genome shotgun (WGS) entry which is preliminary data.</text>
</comment>
<dbReference type="Pfam" id="PF08814">
    <property type="entry name" value="XisH"/>
    <property type="match status" value="1"/>
</dbReference>
<dbReference type="EMBL" id="JADEWB010000091">
    <property type="protein sequence ID" value="MBE9237364.1"/>
    <property type="molecule type" value="Genomic_DNA"/>
</dbReference>
<dbReference type="RefSeq" id="WP_193943260.1">
    <property type="nucleotide sequence ID" value="NZ_JADEWB010000091.1"/>
</dbReference>
<evidence type="ECO:0000313" key="2">
    <source>
        <dbReference type="Proteomes" id="UP000606776"/>
    </source>
</evidence>
<dbReference type="InterPro" id="IPR011856">
    <property type="entry name" value="tRNA_endonuc-like_dom_sf"/>
</dbReference>
<name>A0ABR9VFU4_9CYAN</name>
<proteinExistence type="predicted"/>
<dbReference type="CDD" id="cd22366">
    <property type="entry name" value="XisH-like"/>
    <property type="match status" value="1"/>
</dbReference>
<keyword evidence="2" id="KW-1185">Reference proteome</keyword>